<protein>
    <recommendedName>
        <fullName evidence="1">Mutator-like transposase domain-containing protein</fullName>
    </recommendedName>
</protein>
<dbReference type="Gene3D" id="3.90.320.10">
    <property type="match status" value="1"/>
</dbReference>
<dbReference type="GeneID" id="126883127"/>
<dbReference type="InterPro" id="IPR011604">
    <property type="entry name" value="PDDEXK-like_dom_sf"/>
</dbReference>
<keyword evidence="3" id="KW-1185">Reference proteome</keyword>
<dbReference type="Pfam" id="PF20700">
    <property type="entry name" value="Mutator"/>
    <property type="match status" value="1"/>
</dbReference>
<accession>A0ABM5K2B4</accession>
<evidence type="ECO:0000313" key="3">
    <source>
        <dbReference type="Proteomes" id="UP001652700"/>
    </source>
</evidence>
<name>A0ABM5K2B4_DIAVI</name>
<sequence length="215" mass="25198">MESAIVVEGFKQSIQMHNLKYKYFIADGDSSTYKKMCEAKPYGNNFFIEKIECKNQERWLSVKVFGGSSVIYSRGNYLNNILQNISKNATGHYQNLFSQRKIKKWIQEKKNQKKYFKKQSNNKPDKDYGLNAEESVQLSDEEFEAKKQEFLKNLVKNISERTEIFNNTTAQGNSAAWYVERQQRLTSSNFGKICKLREKTDRTKTIEAILNRTFC</sequence>
<evidence type="ECO:0000313" key="2">
    <source>
        <dbReference type="EnsemblMetazoa" id="XP_050504329.1"/>
    </source>
</evidence>
<organism evidence="2 3">
    <name type="scientific">Diabrotica virgifera virgifera</name>
    <name type="common">western corn rootworm</name>
    <dbReference type="NCBI Taxonomy" id="50390"/>
    <lineage>
        <taxon>Eukaryota</taxon>
        <taxon>Metazoa</taxon>
        <taxon>Ecdysozoa</taxon>
        <taxon>Arthropoda</taxon>
        <taxon>Hexapoda</taxon>
        <taxon>Insecta</taxon>
        <taxon>Pterygota</taxon>
        <taxon>Neoptera</taxon>
        <taxon>Endopterygota</taxon>
        <taxon>Coleoptera</taxon>
        <taxon>Polyphaga</taxon>
        <taxon>Cucujiformia</taxon>
        <taxon>Chrysomeloidea</taxon>
        <taxon>Chrysomelidae</taxon>
        <taxon>Galerucinae</taxon>
        <taxon>Diabroticina</taxon>
        <taxon>Diabroticites</taxon>
        <taxon>Diabrotica</taxon>
    </lineage>
</organism>
<dbReference type="InterPro" id="IPR049012">
    <property type="entry name" value="Mutator_transp_dom"/>
</dbReference>
<dbReference type="EnsemblMetazoa" id="XM_050648372.1">
    <property type="protein sequence ID" value="XP_050504329.1"/>
    <property type="gene ID" value="LOC126883127"/>
</dbReference>
<dbReference type="RefSeq" id="XP_050504329.1">
    <property type="nucleotide sequence ID" value="XM_050648372.1"/>
</dbReference>
<feature type="domain" description="Mutator-like transposase" evidence="1">
    <location>
        <begin position="1"/>
        <end position="125"/>
    </location>
</feature>
<reference evidence="2" key="1">
    <citation type="submission" date="2025-05" db="UniProtKB">
        <authorList>
            <consortium name="EnsemblMetazoa"/>
        </authorList>
    </citation>
    <scope>IDENTIFICATION</scope>
</reference>
<dbReference type="Proteomes" id="UP001652700">
    <property type="component" value="Unplaced"/>
</dbReference>
<proteinExistence type="predicted"/>
<evidence type="ECO:0000259" key="1">
    <source>
        <dbReference type="Pfam" id="PF20700"/>
    </source>
</evidence>